<dbReference type="Gene3D" id="3.40.50.1820">
    <property type="entry name" value="alpha/beta hydrolase"/>
    <property type="match status" value="1"/>
</dbReference>
<gene>
    <name evidence="3" type="ORF">APS60_12685</name>
    <name evidence="2" type="ORF">B1B09_12825</name>
</gene>
<geneLocation type="plasmid" evidence="3 4">
    <name>p09_09</name>
</geneLocation>
<dbReference type="RefSeq" id="WP_002518866.1">
    <property type="nucleotide sequence ID" value="NZ_CAJTHR010000009.1"/>
</dbReference>
<evidence type="ECO:0000313" key="2">
    <source>
        <dbReference type="EMBL" id="PGF31239.1"/>
    </source>
</evidence>
<dbReference type="InterPro" id="IPR052897">
    <property type="entry name" value="Sec-Metab_Biosynth_Hydrolase"/>
</dbReference>
<dbReference type="PANTHER" id="PTHR37017">
    <property type="entry name" value="AB HYDROLASE-1 DOMAIN-CONTAINING PROTEIN-RELATED"/>
    <property type="match status" value="1"/>
</dbReference>
<sequence length="245" mass="26249">MTSTSRPDQHRPIVLVPGYWLGAWAWDEVVELLNTAGSRAVGLTLPGLDPEDTQRTTRTLDDQADAISAILDEMGGDAVLVGHSGANGPVSLVVDRHPELVHRIVWVDSGPMSDGGAFAPDLPEETAELPLPDFDTLGKQASLEGLSNEHLDRFRARAVPEPAQVARARVALSNSARHDVLTTLICCSIPSVQVLELAAAGNPMFSAVAHLTNFTAMDLPTGHWPMWSRPQELAEAIREAATSTS</sequence>
<dbReference type="EMBL" id="MVCE01000015">
    <property type="protein sequence ID" value="PGF31239.1"/>
    <property type="molecule type" value="Genomic_DNA"/>
</dbReference>
<organism evidence="3 4">
    <name type="scientific">Cutibacterium acnes</name>
    <name type="common">Propionibacterium acnes</name>
    <dbReference type="NCBI Taxonomy" id="1747"/>
    <lineage>
        <taxon>Bacteria</taxon>
        <taxon>Bacillati</taxon>
        <taxon>Actinomycetota</taxon>
        <taxon>Actinomycetes</taxon>
        <taxon>Propionibacteriales</taxon>
        <taxon>Propionibacteriaceae</taxon>
        <taxon>Cutibacterium</taxon>
    </lineage>
</organism>
<keyword evidence="3" id="KW-0614">Plasmid</keyword>
<geneLocation type="plasmid" evidence="2 5">
    <name>p11_78</name>
</geneLocation>
<comment type="caution">
    <text evidence="3">The sequence shown here is derived from an EMBL/GenBank/DDBJ whole genome shotgun (WGS) entry which is preliminary data.</text>
</comment>
<feature type="domain" description="AB hydrolase-1" evidence="1">
    <location>
        <begin position="13"/>
        <end position="236"/>
    </location>
</feature>
<reference evidence="2 5" key="1">
    <citation type="submission" date="2017-02" db="EMBL/GenBank/DDBJ databases">
        <title>Prevalence of linear plasmids in Cutibacterium acnes isolates obtained from cancerous prostatic tissue.</title>
        <authorList>
            <person name="Davidsson S."/>
            <person name="Bruggemann H."/>
        </authorList>
    </citation>
    <scope>NUCLEOTIDE SEQUENCE [LARGE SCALE GENOMIC DNA]</scope>
    <source>
        <strain evidence="2 5">11-78</strain>
        <plasmid evidence="2 5">p11_78</plasmid>
    </source>
</reference>
<dbReference type="SUPFAM" id="SSF53474">
    <property type="entry name" value="alpha/beta-Hydrolases"/>
    <property type="match status" value="1"/>
</dbReference>
<evidence type="ECO:0000259" key="1">
    <source>
        <dbReference type="Pfam" id="PF12697"/>
    </source>
</evidence>
<evidence type="ECO:0000313" key="4">
    <source>
        <dbReference type="Proteomes" id="UP000223982"/>
    </source>
</evidence>
<dbReference type="InterPro" id="IPR000073">
    <property type="entry name" value="AB_hydrolase_1"/>
</dbReference>
<dbReference type="Proteomes" id="UP000223982">
    <property type="component" value="Plasmid p09_09"/>
</dbReference>
<evidence type="ECO:0000313" key="3">
    <source>
        <dbReference type="EMBL" id="PHJ26188.1"/>
    </source>
</evidence>
<accession>A0A2C6LHJ2</accession>
<name>A0A2C6LHJ2_CUTAC</name>
<dbReference type="EMBL" id="LKVB01000016">
    <property type="protein sequence ID" value="PHJ26188.1"/>
    <property type="molecule type" value="Genomic_DNA"/>
</dbReference>
<proteinExistence type="predicted"/>
<dbReference type="GO" id="GO:0003824">
    <property type="term" value="F:catalytic activity"/>
    <property type="evidence" value="ECO:0007669"/>
    <property type="project" value="UniProtKB-ARBA"/>
</dbReference>
<dbReference type="Proteomes" id="UP000226191">
    <property type="component" value="Plasmid p11_78"/>
</dbReference>
<reference evidence="3 4" key="2">
    <citation type="submission" date="2017-02" db="EMBL/GenBank/DDBJ databases">
        <title>Prevalence of linear plasmids in Propionibacterium acnes isolates obtained from cancerous prostatic tissue.</title>
        <authorList>
            <person name="Davidsson S."/>
            <person name="Bruggemann H."/>
        </authorList>
    </citation>
    <scope>NUCLEOTIDE SEQUENCE [LARGE SCALE GENOMIC DNA]</scope>
    <source>
        <strain evidence="3 4">09-9</strain>
        <plasmid evidence="3 4">p09_09</plasmid>
    </source>
</reference>
<evidence type="ECO:0000313" key="5">
    <source>
        <dbReference type="Proteomes" id="UP000226191"/>
    </source>
</evidence>
<dbReference type="Pfam" id="PF12697">
    <property type="entry name" value="Abhydrolase_6"/>
    <property type="match status" value="1"/>
</dbReference>
<dbReference type="AlphaFoldDB" id="A0A2C6LHJ2"/>
<protein>
    <submittedName>
        <fullName evidence="3">Esterase</fullName>
    </submittedName>
</protein>
<dbReference type="PANTHER" id="PTHR37017:SF11">
    <property type="entry name" value="ESTERASE_LIPASE_THIOESTERASE DOMAIN-CONTAINING PROTEIN"/>
    <property type="match status" value="1"/>
</dbReference>
<dbReference type="InterPro" id="IPR029058">
    <property type="entry name" value="AB_hydrolase_fold"/>
</dbReference>